<evidence type="ECO:0000313" key="2">
    <source>
        <dbReference type="Proteomes" id="UP001163321"/>
    </source>
</evidence>
<protein>
    <submittedName>
        <fullName evidence="1">Uncharacterized protein</fullName>
    </submittedName>
</protein>
<sequence length="224" mass="24854">MVFSEALDPRKVDFAYINGTVDGKTIWDLIADSVFEAGHNLADATSLEKKRKRTNDEDEVDGGRRADNKARKAGAWGDLLSRAKEVSSSLTNHNEGAKEGEVFASVSAKGRPHICRSPADVLRSRIRQEIELYQSMSYNQGRIENPLEWWKMKELPRLSKLAKKFLCITAKSAPSERMFSSAGLTVTKKRDNLEGGKVATLCFINGSWKAGEGYLLATKKASIE</sequence>
<dbReference type="Proteomes" id="UP001163321">
    <property type="component" value="Chromosome 2"/>
</dbReference>
<evidence type="ECO:0000313" key="1">
    <source>
        <dbReference type="EMBL" id="KAI9917033.1"/>
    </source>
</evidence>
<comment type="caution">
    <text evidence="1">The sequence shown here is derived from an EMBL/GenBank/DDBJ whole genome shotgun (WGS) entry which is preliminary data.</text>
</comment>
<proteinExistence type="predicted"/>
<keyword evidence="2" id="KW-1185">Reference proteome</keyword>
<name>A0ACC0WDX1_9STRA</name>
<reference evidence="1 2" key="1">
    <citation type="journal article" date="2022" name="bioRxiv">
        <title>The genome of the oomycete Peronosclerospora sorghi, a cosmopolitan pathogen of maize and sorghum, is inflated with dispersed pseudogenes.</title>
        <authorList>
            <person name="Fletcher K."/>
            <person name="Martin F."/>
            <person name="Isakeit T."/>
            <person name="Cavanaugh K."/>
            <person name="Magill C."/>
            <person name="Michelmore R."/>
        </authorList>
    </citation>
    <scope>NUCLEOTIDE SEQUENCE [LARGE SCALE GENOMIC DNA]</scope>
    <source>
        <strain evidence="1">P6</strain>
    </source>
</reference>
<accession>A0ACC0WDX1</accession>
<gene>
    <name evidence="1" type="ORF">PsorP6_016877</name>
</gene>
<organism evidence="1 2">
    <name type="scientific">Peronosclerospora sorghi</name>
    <dbReference type="NCBI Taxonomy" id="230839"/>
    <lineage>
        <taxon>Eukaryota</taxon>
        <taxon>Sar</taxon>
        <taxon>Stramenopiles</taxon>
        <taxon>Oomycota</taxon>
        <taxon>Peronosporomycetes</taxon>
        <taxon>Peronosporales</taxon>
        <taxon>Peronosporaceae</taxon>
        <taxon>Peronosclerospora</taxon>
    </lineage>
</organism>
<dbReference type="EMBL" id="CM047581">
    <property type="protein sequence ID" value="KAI9917033.1"/>
    <property type="molecule type" value="Genomic_DNA"/>
</dbReference>